<accession>A0ABV1E0P2</accession>
<protein>
    <submittedName>
        <fullName evidence="1">DUF6809 family protein</fullName>
    </submittedName>
</protein>
<organism evidence="1 2">
    <name type="scientific">Solibaculum intestinale</name>
    <dbReference type="NCBI Taxonomy" id="3133165"/>
    <lineage>
        <taxon>Bacteria</taxon>
        <taxon>Bacillati</taxon>
        <taxon>Bacillota</taxon>
        <taxon>Clostridia</taxon>
        <taxon>Eubacteriales</taxon>
        <taxon>Oscillospiraceae</taxon>
        <taxon>Solibaculum</taxon>
    </lineage>
</organism>
<evidence type="ECO:0000313" key="1">
    <source>
        <dbReference type="EMBL" id="MEQ2440310.1"/>
    </source>
</evidence>
<proteinExistence type="predicted"/>
<reference evidence="1 2" key="1">
    <citation type="submission" date="2024-03" db="EMBL/GenBank/DDBJ databases">
        <title>Human intestinal bacterial collection.</title>
        <authorList>
            <person name="Pauvert C."/>
            <person name="Hitch T.C.A."/>
            <person name="Clavel T."/>
        </authorList>
    </citation>
    <scope>NUCLEOTIDE SEQUENCE [LARGE SCALE GENOMIC DNA]</scope>
    <source>
        <strain evidence="1 2">CLA-JM-H44</strain>
    </source>
</reference>
<name>A0ABV1E0P2_9FIRM</name>
<dbReference type="Proteomes" id="UP001489509">
    <property type="component" value="Unassembled WGS sequence"/>
</dbReference>
<comment type="caution">
    <text evidence="1">The sequence shown here is derived from an EMBL/GenBank/DDBJ whole genome shotgun (WGS) entry which is preliminary data.</text>
</comment>
<dbReference type="Pfam" id="PF20648">
    <property type="entry name" value="DUF6809"/>
    <property type="match status" value="1"/>
</dbReference>
<gene>
    <name evidence="1" type="ORF">WMO26_05650</name>
</gene>
<evidence type="ECO:0000313" key="2">
    <source>
        <dbReference type="Proteomes" id="UP001489509"/>
    </source>
</evidence>
<keyword evidence="2" id="KW-1185">Reference proteome</keyword>
<dbReference type="InterPro" id="IPR049215">
    <property type="entry name" value="DUF6809"/>
</dbReference>
<sequence>MQKMLEDLYFNGFDWGDPPRSPEYREARKNLEHAHQELLRAIGEENRPLLNRFLNAKGDVASFEGCQIFIEGFRLGAGLMIDTLYPEK</sequence>
<dbReference type="RefSeq" id="WP_349218791.1">
    <property type="nucleotide sequence ID" value="NZ_JBBMFD010000006.1"/>
</dbReference>
<dbReference type="EMBL" id="JBBMFD010000006">
    <property type="protein sequence ID" value="MEQ2440310.1"/>
    <property type="molecule type" value="Genomic_DNA"/>
</dbReference>